<dbReference type="EMBL" id="CATOUU010000153">
    <property type="protein sequence ID" value="CAI9918173.1"/>
    <property type="molecule type" value="Genomic_DNA"/>
</dbReference>
<protein>
    <submittedName>
        <fullName evidence="2">Hypothetical_protein</fullName>
    </submittedName>
</protein>
<name>A0AA86NF50_9EUKA</name>
<dbReference type="AlphaFoldDB" id="A0AA86NF50"/>
<evidence type="ECO:0000313" key="3">
    <source>
        <dbReference type="Proteomes" id="UP001642409"/>
    </source>
</evidence>
<sequence>MYQLVLKKLLNLIQIKHQNLKTVHASLLPCSHICYHLKQRDCLNEETLSLFVDKDMYSIINCVKSLNKYLVKDQVSMTVQNKIEQQVIDIDDSDCQNIVPQQYTSLDLTPQELQLIQIYRKQTEYSYGRWNCFFLFTM</sequence>
<dbReference type="Proteomes" id="UP001642409">
    <property type="component" value="Unassembled WGS sequence"/>
</dbReference>
<proteinExistence type="predicted"/>
<evidence type="ECO:0000313" key="2">
    <source>
        <dbReference type="EMBL" id="CAL6061495.1"/>
    </source>
</evidence>
<organism evidence="1">
    <name type="scientific">Hexamita inflata</name>
    <dbReference type="NCBI Taxonomy" id="28002"/>
    <lineage>
        <taxon>Eukaryota</taxon>
        <taxon>Metamonada</taxon>
        <taxon>Diplomonadida</taxon>
        <taxon>Hexamitidae</taxon>
        <taxon>Hexamitinae</taxon>
        <taxon>Hexamita</taxon>
    </lineage>
</organism>
<keyword evidence="3" id="KW-1185">Reference proteome</keyword>
<reference evidence="1" key="1">
    <citation type="submission" date="2023-06" db="EMBL/GenBank/DDBJ databases">
        <authorList>
            <person name="Kurt Z."/>
        </authorList>
    </citation>
    <scope>NUCLEOTIDE SEQUENCE</scope>
</reference>
<dbReference type="EMBL" id="CAXDID020000235">
    <property type="protein sequence ID" value="CAL6061495.1"/>
    <property type="molecule type" value="Genomic_DNA"/>
</dbReference>
<reference evidence="2 3" key="2">
    <citation type="submission" date="2024-07" db="EMBL/GenBank/DDBJ databases">
        <authorList>
            <person name="Akdeniz Z."/>
        </authorList>
    </citation>
    <scope>NUCLEOTIDE SEQUENCE [LARGE SCALE GENOMIC DNA]</scope>
</reference>
<accession>A0AA86NF50</accession>
<comment type="caution">
    <text evidence="1">The sequence shown here is derived from an EMBL/GenBank/DDBJ whole genome shotgun (WGS) entry which is preliminary data.</text>
</comment>
<evidence type="ECO:0000313" key="1">
    <source>
        <dbReference type="EMBL" id="CAI9918173.1"/>
    </source>
</evidence>
<gene>
    <name evidence="2" type="ORF">HINF_LOCUS49735</name>
    <name evidence="1" type="ORF">HINF_LOCUS5818</name>
</gene>